<keyword evidence="2" id="KW-1185">Reference proteome</keyword>
<dbReference type="EMBL" id="BOOJ01000099">
    <property type="protein sequence ID" value="GIH97762.1"/>
    <property type="molecule type" value="Genomic_DNA"/>
</dbReference>
<protein>
    <submittedName>
        <fullName evidence="1">Uncharacterized protein</fullName>
    </submittedName>
</protein>
<evidence type="ECO:0000313" key="2">
    <source>
        <dbReference type="Proteomes" id="UP000619788"/>
    </source>
</evidence>
<proteinExistence type="predicted"/>
<gene>
    <name evidence="1" type="ORF">Psi01_83920</name>
</gene>
<dbReference type="Proteomes" id="UP000619788">
    <property type="component" value="Unassembled WGS sequence"/>
</dbReference>
<name>A0A8J3SP60_9ACTN</name>
<sequence>MDALHAHFADRCCSVVSIPFDPHLEEDSEFDLDRLTEAAQEAYRQLSATVGDGFTRSHMP</sequence>
<reference evidence="1 2" key="1">
    <citation type="submission" date="2021-01" db="EMBL/GenBank/DDBJ databases">
        <title>Whole genome shotgun sequence of Planobispora siamensis NBRC 107568.</title>
        <authorList>
            <person name="Komaki H."/>
            <person name="Tamura T."/>
        </authorList>
    </citation>
    <scope>NUCLEOTIDE SEQUENCE [LARGE SCALE GENOMIC DNA]</scope>
    <source>
        <strain evidence="1 2">NBRC 107568</strain>
    </source>
</reference>
<evidence type="ECO:0000313" key="1">
    <source>
        <dbReference type="EMBL" id="GIH97762.1"/>
    </source>
</evidence>
<accession>A0A8J3SP60</accession>
<organism evidence="1 2">
    <name type="scientific">Planobispora siamensis</name>
    <dbReference type="NCBI Taxonomy" id="936338"/>
    <lineage>
        <taxon>Bacteria</taxon>
        <taxon>Bacillati</taxon>
        <taxon>Actinomycetota</taxon>
        <taxon>Actinomycetes</taxon>
        <taxon>Streptosporangiales</taxon>
        <taxon>Streptosporangiaceae</taxon>
        <taxon>Planobispora</taxon>
    </lineage>
</organism>
<comment type="caution">
    <text evidence="1">The sequence shown here is derived from an EMBL/GenBank/DDBJ whole genome shotgun (WGS) entry which is preliminary data.</text>
</comment>
<dbReference type="AlphaFoldDB" id="A0A8J3SP60"/>